<reference evidence="3" key="3">
    <citation type="submission" date="2024-03" db="EMBL/GenBank/DDBJ databases">
        <authorList>
            <person name="Bromfield E.S.P."/>
            <person name="Cloutier S."/>
        </authorList>
    </citation>
    <scope>NUCLEOTIDE SEQUENCE</scope>
    <source>
        <strain evidence="3">5S5</strain>
    </source>
</reference>
<feature type="transmembrane region" description="Helical" evidence="1">
    <location>
        <begin position="28"/>
        <end position="49"/>
    </location>
</feature>
<dbReference type="EMBL" id="JAAOLE020000001">
    <property type="protein sequence ID" value="NVI44367.1"/>
    <property type="molecule type" value="Genomic_DNA"/>
</dbReference>
<dbReference type="Proteomes" id="UP001432046">
    <property type="component" value="Chromosome"/>
</dbReference>
<organism evidence="2">
    <name type="scientific">Bradyrhizobium septentrionale</name>
    <dbReference type="NCBI Taxonomy" id="1404411"/>
    <lineage>
        <taxon>Bacteria</taxon>
        <taxon>Pseudomonadati</taxon>
        <taxon>Pseudomonadota</taxon>
        <taxon>Alphaproteobacteria</taxon>
        <taxon>Hyphomicrobiales</taxon>
        <taxon>Nitrobacteraceae</taxon>
        <taxon>Bradyrhizobium</taxon>
    </lineage>
</organism>
<protein>
    <submittedName>
        <fullName evidence="2">Uncharacterized protein</fullName>
    </submittedName>
</protein>
<gene>
    <name evidence="2" type="ORF">HAP48_015715</name>
    <name evidence="3" type="ORF">WDK88_29705</name>
</gene>
<sequence>MTNGLQPYGRQSAPLTGGARFIRGFKRIGLAVGGLILLTGLGTSFFIAIDAQRNAENRYGQASCVVGKIQRNEPLKTLTYDASSVDLISSGCMGSRFSMSINDARTYGTQMPAPMEMMIEPIYFGALLSVGGATLAFAFFWLVGWLCAGFTKD</sequence>
<accession>A0A974A190</accession>
<name>A0A974A190_9BRAD</name>
<keyword evidence="4" id="KW-1185">Reference proteome</keyword>
<reference evidence="3" key="2">
    <citation type="journal article" date="2021" name="Int. J. Syst. Evol. Microbiol.">
        <title>Bradyrhizobium septentrionale sp. nov. (sv. septentrionale) and Bradyrhizobium quebecense sp. nov. (sv. septentrionale) associated with legumes native to Canada possess rearranged symbiosis genes and numerous insertion sequences.</title>
        <authorList>
            <person name="Bromfield E.S.P."/>
            <person name="Cloutier S."/>
        </authorList>
    </citation>
    <scope>NUCLEOTIDE SEQUENCE</scope>
    <source>
        <strain evidence="3">5S5</strain>
    </source>
</reference>
<dbReference type="AlphaFoldDB" id="A0A974A190"/>
<dbReference type="RefSeq" id="WP_166203878.1">
    <property type="nucleotide sequence ID" value="NZ_CP088285.1"/>
</dbReference>
<keyword evidence="1" id="KW-1133">Transmembrane helix</keyword>
<keyword evidence="1" id="KW-0812">Transmembrane</keyword>
<feature type="transmembrane region" description="Helical" evidence="1">
    <location>
        <begin position="122"/>
        <end position="148"/>
    </location>
</feature>
<evidence type="ECO:0000256" key="1">
    <source>
        <dbReference type="SAM" id="Phobius"/>
    </source>
</evidence>
<evidence type="ECO:0000313" key="3">
    <source>
        <dbReference type="EMBL" id="WXC77592.1"/>
    </source>
</evidence>
<keyword evidence="1" id="KW-0472">Membrane</keyword>
<reference evidence="2" key="1">
    <citation type="submission" date="2020-06" db="EMBL/GenBank/DDBJ databases">
        <title>Whole Genome Sequence of Bradyrhizobium sp. Strain 1S1.</title>
        <authorList>
            <person name="Bromfield E.S.P."/>
            <person name="Cloutier S."/>
        </authorList>
    </citation>
    <scope>NUCLEOTIDE SEQUENCE [LARGE SCALE GENOMIC DNA]</scope>
    <source>
        <strain evidence="2">1S1</strain>
    </source>
</reference>
<proteinExistence type="predicted"/>
<evidence type="ECO:0000313" key="4">
    <source>
        <dbReference type="Proteomes" id="UP001432046"/>
    </source>
</evidence>
<dbReference type="EMBL" id="CP147711">
    <property type="protein sequence ID" value="WXC77592.1"/>
    <property type="molecule type" value="Genomic_DNA"/>
</dbReference>
<evidence type="ECO:0000313" key="2">
    <source>
        <dbReference type="EMBL" id="NVI44367.1"/>
    </source>
</evidence>